<name>A0A4S8KZ29_DENBC</name>
<gene>
    <name evidence="2" type="ORF">K435DRAFT_873478</name>
</gene>
<dbReference type="EMBL" id="ML179821">
    <property type="protein sequence ID" value="THU81312.1"/>
    <property type="molecule type" value="Genomic_DNA"/>
</dbReference>
<dbReference type="AlphaFoldDB" id="A0A4S8KZ29"/>
<dbReference type="Proteomes" id="UP000297245">
    <property type="component" value="Unassembled WGS sequence"/>
</dbReference>
<sequence length="300" mass="33899">MKYSPSESKHFDGQRGYGYVSIKKFIDAARSIRRAKGLESEESFPRLGGTNILPPSIRQAISEEERSVDRQTVPSNAPRTNREEEYEDNDNRETPPQGFNTPQIVLLRLVAPQLYYAQTPLPLNYQPYTRQYESVMGSALSRQPHWSEPRSLPPPYPVNFSTYREVNPLGVNTNQKTNELRQSAPSDITQSTIIGPQQTPIEALALLGVRAREFARVTGHEGYHHLTHAEAINYVQGLVEEGWERLPGPVVTFLQSPMYQEEMRRIYVAAVMNSPVRHPATILEATSPNGVNLFPIPKCD</sequence>
<organism evidence="2 3">
    <name type="scientific">Dendrothele bispora (strain CBS 962.96)</name>
    <dbReference type="NCBI Taxonomy" id="1314807"/>
    <lineage>
        <taxon>Eukaryota</taxon>
        <taxon>Fungi</taxon>
        <taxon>Dikarya</taxon>
        <taxon>Basidiomycota</taxon>
        <taxon>Agaricomycotina</taxon>
        <taxon>Agaricomycetes</taxon>
        <taxon>Agaricomycetidae</taxon>
        <taxon>Agaricales</taxon>
        <taxon>Agaricales incertae sedis</taxon>
        <taxon>Dendrothele</taxon>
    </lineage>
</organism>
<evidence type="ECO:0000256" key="1">
    <source>
        <dbReference type="SAM" id="MobiDB-lite"/>
    </source>
</evidence>
<evidence type="ECO:0000313" key="3">
    <source>
        <dbReference type="Proteomes" id="UP000297245"/>
    </source>
</evidence>
<proteinExistence type="predicted"/>
<feature type="region of interest" description="Disordered" evidence="1">
    <location>
        <begin position="62"/>
        <end position="100"/>
    </location>
</feature>
<reference evidence="2 3" key="1">
    <citation type="journal article" date="2019" name="Nat. Ecol. Evol.">
        <title>Megaphylogeny resolves global patterns of mushroom evolution.</title>
        <authorList>
            <person name="Varga T."/>
            <person name="Krizsan K."/>
            <person name="Foldi C."/>
            <person name="Dima B."/>
            <person name="Sanchez-Garcia M."/>
            <person name="Sanchez-Ramirez S."/>
            <person name="Szollosi G.J."/>
            <person name="Szarkandi J.G."/>
            <person name="Papp V."/>
            <person name="Albert L."/>
            <person name="Andreopoulos W."/>
            <person name="Angelini C."/>
            <person name="Antonin V."/>
            <person name="Barry K.W."/>
            <person name="Bougher N.L."/>
            <person name="Buchanan P."/>
            <person name="Buyck B."/>
            <person name="Bense V."/>
            <person name="Catcheside P."/>
            <person name="Chovatia M."/>
            <person name="Cooper J."/>
            <person name="Damon W."/>
            <person name="Desjardin D."/>
            <person name="Finy P."/>
            <person name="Geml J."/>
            <person name="Haridas S."/>
            <person name="Hughes K."/>
            <person name="Justo A."/>
            <person name="Karasinski D."/>
            <person name="Kautmanova I."/>
            <person name="Kiss B."/>
            <person name="Kocsube S."/>
            <person name="Kotiranta H."/>
            <person name="LaButti K.M."/>
            <person name="Lechner B.E."/>
            <person name="Liimatainen K."/>
            <person name="Lipzen A."/>
            <person name="Lukacs Z."/>
            <person name="Mihaltcheva S."/>
            <person name="Morgado L.N."/>
            <person name="Niskanen T."/>
            <person name="Noordeloos M.E."/>
            <person name="Ohm R.A."/>
            <person name="Ortiz-Santana B."/>
            <person name="Ovrebo C."/>
            <person name="Racz N."/>
            <person name="Riley R."/>
            <person name="Savchenko A."/>
            <person name="Shiryaev A."/>
            <person name="Soop K."/>
            <person name="Spirin V."/>
            <person name="Szebenyi C."/>
            <person name="Tomsovsky M."/>
            <person name="Tulloss R.E."/>
            <person name="Uehling J."/>
            <person name="Grigoriev I.V."/>
            <person name="Vagvolgyi C."/>
            <person name="Papp T."/>
            <person name="Martin F.M."/>
            <person name="Miettinen O."/>
            <person name="Hibbett D.S."/>
            <person name="Nagy L.G."/>
        </authorList>
    </citation>
    <scope>NUCLEOTIDE SEQUENCE [LARGE SCALE GENOMIC DNA]</scope>
    <source>
        <strain evidence="2 3">CBS 962.96</strain>
    </source>
</reference>
<feature type="region of interest" description="Disordered" evidence="1">
    <location>
        <begin position="36"/>
        <end position="55"/>
    </location>
</feature>
<evidence type="ECO:0000313" key="2">
    <source>
        <dbReference type="EMBL" id="THU81312.1"/>
    </source>
</evidence>
<protein>
    <submittedName>
        <fullName evidence="2">Uncharacterized protein</fullName>
    </submittedName>
</protein>
<accession>A0A4S8KZ29</accession>
<keyword evidence="3" id="KW-1185">Reference proteome</keyword>